<comment type="caution">
    <text evidence="1">The sequence shown here is derived from an EMBL/GenBank/DDBJ whole genome shotgun (WGS) entry which is preliminary data.</text>
</comment>
<dbReference type="EMBL" id="BAAAYN010000047">
    <property type="protein sequence ID" value="GAA3394983.1"/>
    <property type="molecule type" value="Genomic_DNA"/>
</dbReference>
<proteinExistence type="predicted"/>
<organism evidence="1 2">
    <name type="scientific">Cryptosporangium minutisporangium</name>
    <dbReference type="NCBI Taxonomy" id="113569"/>
    <lineage>
        <taxon>Bacteria</taxon>
        <taxon>Bacillati</taxon>
        <taxon>Actinomycetota</taxon>
        <taxon>Actinomycetes</taxon>
        <taxon>Cryptosporangiales</taxon>
        <taxon>Cryptosporangiaceae</taxon>
        <taxon>Cryptosporangium</taxon>
    </lineage>
</organism>
<dbReference type="SUPFAM" id="SSF50475">
    <property type="entry name" value="FMN-binding split barrel"/>
    <property type="match status" value="1"/>
</dbReference>
<dbReference type="InterPro" id="IPR012349">
    <property type="entry name" value="Split_barrel_FMN-bd"/>
</dbReference>
<sequence>MATAMGSADAVMSVTTMPTTESVWHAVNRASFAVLSHVTPSGRPRSSGVVYTVEDGRLYTVVGADSWKAKHIPLHGRVAVTVPIRRGGLLALLFPIPPATVSFQADAIVHPAGPLGALPVPERLSSLLPPDAQRVSRVIELQPVGDFVTYGIGVSLRQMRTPALARGRAPVK</sequence>
<dbReference type="Gene3D" id="2.30.110.10">
    <property type="entry name" value="Electron Transport, Fmn-binding Protein, Chain A"/>
    <property type="match status" value="1"/>
</dbReference>
<keyword evidence="2" id="KW-1185">Reference proteome</keyword>
<dbReference type="Proteomes" id="UP001501676">
    <property type="component" value="Unassembled WGS sequence"/>
</dbReference>
<gene>
    <name evidence="1" type="ORF">GCM10020369_66410</name>
</gene>
<accession>A0ABP6T784</accession>
<name>A0ABP6T784_9ACTN</name>
<evidence type="ECO:0000313" key="1">
    <source>
        <dbReference type="EMBL" id="GAA3394983.1"/>
    </source>
</evidence>
<protein>
    <submittedName>
        <fullName evidence="1">Pyridoxamine 5'-phosphate oxidase family protein</fullName>
    </submittedName>
</protein>
<reference evidence="2" key="1">
    <citation type="journal article" date="2019" name="Int. J. Syst. Evol. Microbiol.">
        <title>The Global Catalogue of Microorganisms (GCM) 10K type strain sequencing project: providing services to taxonomists for standard genome sequencing and annotation.</title>
        <authorList>
            <consortium name="The Broad Institute Genomics Platform"/>
            <consortium name="The Broad Institute Genome Sequencing Center for Infectious Disease"/>
            <person name="Wu L."/>
            <person name="Ma J."/>
        </authorList>
    </citation>
    <scope>NUCLEOTIDE SEQUENCE [LARGE SCALE GENOMIC DNA]</scope>
    <source>
        <strain evidence="2">JCM 9458</strain>
    </source>
</reference>
<evidence type="ECO:0000313" key="2">
    <source>
        <dbReference type="Proteomes" id="UP001501676"/>
    </source>
</evidence>